<dbReference type="EMBL" id="MU863784">
    <property type="protein sequence ID" value="KAK4095796.1"/>
    <property type="molecule type" value="Genomic_DNA"/>
</dbReference>
<proteinExistence type="predicted"/>
<keyword evidence="2" id="KW-1133">Transmembrane helix</keyword>
<sequence>MCLTSYLMELQSLIPYLTKHQCSSSQPPVREAQSSAALASTTSTVTRRPRLPSVPTLPSSGRTCRLRKTLGLRRSRFYRPTACRPSATTNRTVYSFASPSLFARLLSFGFRVIGARRLAFALLLLVLLVALAWLFPPYIGSENSPRTGGMLPEPVSGSGFSGSSCFHYPLGLDCVVPLVFQIPCPIQRTLTMKCA</sequence>
<reference evidence="3" key="1">
    <citation type="journal article" date="2023" name="Mol. Phylogenet. Evol.">
        <title>Genome-scale phylogeny and comparative genomics of the fungal order Sordariales.</title>
        <authorList>
            <person name="Hensen N."/>
            <person name="Bonometti L."/>
            <person name="Westerberg I."/>
            <person name="Brannstrom I.O."/>
            <person name="Guillou S."/>
            <person name="Cros-Aarteil S."/>
            <person name="Calhoun S."/>
            <person name="Haridas S."/>
            <person name="Kuo A."/>
            <person name="Mondo S."/>
            <person name="Pangilinan J."/>
            <person name="Riley R."/>
            <person name="LaButti K."/>
            <person name="Andreopoulos B."/>
            <person name="Lipzen A."/>
            <person name="Chen C."/>
            <person name="Yan M."/>
            <person name="Daum C."/>
            <person name="Ng V."/>
            <person name="Clum A."/>
            <person name="Steindorff A."/>
            <person name="Ohm R.A."/>
            <person name="Martin F."/>
            <person name="Silar P."/>
            <person name="Natvig D.O."/>
            <person name="Lalanne C."/>
            <person name="Gautier V."/>
            <person name="Ament-Velasquez S.L."/>
            <person name="Kruys A."/>
            <person name="Hutchinson M.I."/>
            <person name="Powell A.J."/>
            <person name="Barry K."/>
            <person name="Miller A.N."/>
            <person name="Grigoriev I.V."/>
            <person name="Debuchy R."/>
            <person name="Gladieux P."/>
            <person name="Hiltunen Thoren M."/>
            <person name="Johannesson H."/>
        </authorList>
    </citation>
    <scope>NUCLEOTIDE SEQUENCE</scope>
    <source>
        <strain evidence="3">CBS 757.83</strain>
    </source>
</reference>
<feature type="region of interest" description="Disordered" evidence="1">
    <location>
        <begin position="33"/>
        <end position="59"/>
    </location>
</feature>
<protein>
    <submittedName>
        <fullName evidence="3">Uncharacterized protein</fullName>
    </submittedName>
</protein>
<reference evidence="3" key="2">
    <citation type="submission" date="2023-05" db="EMBL/GenBank/DDBJ databases">
        <authorList>
            <consortium name="Lawrence Berkeley National Laboratory"/>
            <person name="Steindorff A."/>
            <person name="Hensen N."/>
            <person name="Bonometti L."/>
            <person name="Westerberg I."/>
            <person name="Brannstrom I.O."/>
            <person name="Guillou S."/>
            <person name="Cros-Aarteil S."/>
            <person name="Calhoun S."/>
            <person name="Haridas S."/>
            <person name="Kuo A."/>
            <person name="Mondo S."/>
            <person name="Pangilinan J."/>
            <person name="Riley R."/>
            <person name="Labutti K."/>
            <person name="Andreopoulos B."/>
            <person name="Lipzen A."/>
            <person name="Chen C."/>
            <person name="Yanf M."/>
            <person name="Daum C."/>
            <person name="Ng V."/>
            <person name="Clum A."/>
            <person name="Ohm R."/>
            <person name="Martin F."/>
            <person name="Silar P."/>
            <person name="Natvig D."/>
            <person name="Lalanne C."/>
            <person name="Gautier V."/>
            <person name="Ament-Velasquez S.L."/>
            <person name="Kruys A."/>
            <person name="Hutchinson M.I."/>
            <person name="Powell A.J."/>
            <person name="Barry K."/>
            <person name="Miller A.N."/>
            <person name="Grigoriev I.V."/>
            <person name="Debuchy R."/>
            <person name="Gladieux P."/>
            <person name="Thoren M.H."/>
            <person name="Johannesson H."/>
        </authorList>
    </citation>
    <scope>NUCLEOTIDE SEQUENCE</scope>
    <source>
        <strain evidence="3">CBS 757.83</strain>
    </source>
</reference>
<gene>
    <name evidence="3" type="ORF">N658DRAFT_94793</name>
</gene>
<name>A0AAN6PRQ7_9PEZI</name>
<feature type="transmembrane region" description="Helical" evidence="2">
    <location>
        <begin position="118"/>
        <end position="136"/>
    </location>
</feature>
<organism evidence="3 4">
    <name type="scientific">Parathielavia hyrcaniae</name>
    <dbReference type="NCBI Taxonomy" id="113614"/>
    <lineage>
        <taxon>Eukaryota</taxon>
        <taxon>Fungi</taxon>
        <taxon>Dikarya</taxon>
        <taxon>Ascomycota</taxon>
        <taxon>Pezizomycotina</taxon>
        <taxon>Sordariomycetes</taxon>
        <taxon>Sordariomycetidae</taxon>
        <taxon>Sordariales</taxon>
        <taxon>Chaetomiaceae</taxon>
        <taxon>Parathielavia</taxon>
    </lineage>
</organism>
<comment type="caution">
    <text evidence="3">The sequence shown here is derived from an EMBL/GenBank/DDBJ whole genome shotgun (WGS) entry which is preliminary data.</text>
</comment>
<evidence type="ECO:0000256" key="2">
    <source>
        <dbReference type="SAM" id="Phobius"/>
    </source>
</evidence>
<dbReference type="AlphaFoldDB" id="A0AAN6PRQ7"/>
<evidence type="ECO:0000313" key="4">
    <source>
        <dbReference type="Proteomes" id="UP001305647"/>
    </source>
</evidence>
<keyword evidence="4" id="KW-1185">Reference proteome</keyword>
<keyword evidence="2" id="KW-0472">Membrane</keyword>
<feature type="compositionally biased region" description="Low complexity" evidence="1">
    <location>
        <begin position="33"/>
        <end position="46"/>
    </location>
</feature>
<keyword evidence="2" id="KW-0812">Transmembrane</keyword>
<accession>A0AAN6PRQ7</accession>
<evidence type="ECO:0000256" key="1">
    <source>
        <dbReference type="SAM" id="MobiDB-lite"/>
    </source>
</evidence>
<dbReference type="Proteomes" id="UP001305647">
    <property type="component" value="Unassembled WGS sequence"/>
</dbReference>
<evidence type="ECO:0000313" key="3">
    <source>
        <dbReference type="EMBL" id="KAK4095796.1"/>
    </source>
</evidence>